<dbReference type="AlphaFoldDB" id="V4LA76"/>
<dbReference type="KEGG" id="eus:EUTSA_v10028052mg"/>
<dbReference type="Gene3D" id="1.20.1280.50">
    <property type="match status" value="1"/>
</dbReference>
<dbReference type="STRING" id="72664.V4LA76"/>
<evidence type="ECO:0000313" key="2">
    <source>
        <dbReference type="EMBL" id="ESQ47335.1"/>
    </source>
</evidence>
<protein>
    <recommendedName>
        <fullName evidence="1">F-box domain-containing protein</fullName>
    </recommendedName>
</protein>
<dbReference type="PROSITE" id="PS50181">
    <property type="entry name" value="FBOX"/>
    <property type="match status" value="1"/>
</dbReference>
<dbReference type="EMBL" id="KI517416">
    <property type="protein sequence ID" value="ESQ47335.1"/>
    <property type="molecule type" value="Genomic_DNA"/>
</dbReference>
<dbReference type="Proteomes" id="UP000030689">
    <property type="component" value="Unassembled WGS sequence"/>
</dbReference>
<dbReference type="OMA" id="QVDQQDK"/>
<dbReference type="InterPro" id="IPR001810">
    <property type="entry name" value="F-box_dom"/>
</dbReference>
<dbReference type="InterPro" id="IPR006566">
    <property type="entry name" value="FBD"/>
</dbReference>
<dbReference type="OrthoDB" id="1065883at2759"/>
<dbReference type="SUPFAM" id="SSF81383">
    <property type="entry name" value="F-box domain"/>
    <property type="match status" value="1"/>
</dbReference>
<evidence type="ECO:0000259" key="1">
    <source>
        <dbReference type="PROSITE" id="PS50181"/>
    </source>
</evidence>
<organism evidence="2 3">
    <name type="scientific">Eutrema salsugineum</name>
    <name type="common">Saltwater cress</name>
    <name type="synonym">Sisymbrium salsugineum</name>
    <dbReference type="NCBI Taxonomy" id="72664"/>
    <lineage>
        <taxon>Eukaryota</taxon>
        <taxon>Viridiplantae</taxon>
        <taxon>Streptophyta</taxon>
        <taxon>Embryophyta</taxon>
        <taxon>Tracheophyta</taxon>
        <taxon>Spermatophyta</taxon>
        <taxon>Magnoliopsida</taxon>
        <taxon>eudicotyledons</taxon>
        <taxon>Gunneridae</taxon>
        <taxon>Pentapetalae</taxon>
        <taxon>rosids</taxon>
        <taxon>malvids</taxon>
        <taxon>Brassicales</taxon>
        <taxon>Brassicaceae</taxon>
        <taxon>Eutremeae</taxon>
        <taxon>Eutrema</taxon>
    </lineage>
</organism>
<dbReference type="CDD" id="cd22160">
    <property type="entry name" value="F-box_AtFBL13-like"/>
    <property type="match status" value="1"/>
</dbReference>
<reference evidence="2 3" key="1">
    <citation type="journal article" date="2013" name="Front. Plant Sci.">
        <title>The Reference Genome of the Halophytic Plant Eutrema salsugineum.</title>
        <authorList>
            <person name="Yang R."/>
            <person name="Jarvis D.E."/>
            <person name="Chen H."/>
            <person name="Beilstein M.A."/>
            <person name="Grimwood J."/>
            <person name="Jenkins J."/>
            <person name="Shu S."/>
            <person name="Prochnik S."/>
            <person name="Xin M."/>
            <person name="Ma C."/>
            <person name="Schmutz J."/>
            <person name="Wing R.A."/>
            <person name="Mitchell-Olds T."/>
            <person name="Schumaker K.S."/>
            <person name="Wang X."/>
        </authorList>
    </citation>
    <scope>NUCLEOTIDE SEQUENCE [LARGE SCALE GENOMIC DNA]</scope>
</reference>
<evidence type="ECO:0000313" key="3">
    <source>
        <dbReference type="Proteomes" id="UP000030689"/>
    </source>
</evidence>
<gene>
    <name evidence="2" type="ORF">EUTSA_v10028052mg</name>
</gene>
<dbReference type="InterPro" id="IPR053781">
    <property type="entry name" value="F-box_AtFBL13-like"/>
</dbReference>
<dbReference type="InterPro" id="IPR036047">
    <property type="entry name" value="F-box-like_dom_sf"/>
</dbReference>
<dbReference type="InterPro" id="IPR055294">
    <property type="entry name" value="FBL60-like"/>
</dbReference>
<keyword evidence="3" id="KW-1185">Reference proteome</keyword>
<dbReference type="PANTHER" id="PTHR31293:SF12">
    <property type="entry name" value="RNI-LIKE SUPERFAMILY PROTEIN"/>
    <property type="match status" value="1"/>
</dbReference>
<feature type="domain" description="F-box" evidence="1">
    <location>
        <begin position="11"/>
        <end position="59"/>
    </location>
</feature>
<dbReference type="Pfam" id="PF00646">
    <property type="entry name" value="F-box"/>
    <property type="match status" value="1"/>
</dbReference>
<accession>V4LA76</accession>
<sequence length="466" mass="52287">MAAKKVEFASGDLISSLPDEVLGQILSLLPTKLVASTSILSKRWRNLLPLVHSLEFDDSGVKCSCFPSFLDAMDRTLVLLGDSPIKKVSLKRMSLIDEPRHNRLIYNMLQRGVLELHLSAVFPGMEPEFFFSKTLVKLTLSNGCYGQNNHPPGGVLFPALKTLSCFLGFAGADLPESLTSSPLLEELNLCNDDPLLPGWGKYIGGSSVQRLSTFYRSDDLEDHDGFTIETPNLVYLDYSSYVAKDYVFELDSLVEARLDLVLWKYNDNVPPKVPYSGYDSTKGNAWGDVTKLIAAVKNAVTLHLSADSLEAFHFCCKCKSMPVFNNLARLSFESHKERGWQVLPLLLKRSPNLETLVIKGLVHEITDRCGDVCVCVYEKKKKKKTKKPRKKKSCLLSCPVKVLMIYGYGGSCGELKQMRHFMENLRFLEVVKVRIQVDQQDKYLPIADELMKLLATASSKCKIHFI</sequence>
<dbReference type="PANTHER" id="PTHR31293">
    <property type="entry name" value="RNI-LIKE SUPERFAMILY PROTEIN"/>
    <property type="match status" value="1"/>
</dbReference>
<name>V4LA76_EUTSA</name>
<dbReference type="Gramene" id="ESQ47335">
    <property type="protein sequence ID" value="ESQ47335"/>
    <property type="gene ID" value="EUTSA_v10028052mg"/>
</dbReference>
<proteinExistence type="predicted"/>
<dbReference type="SMART" id="SM00579">
    <property type="entry name" value="FBD"/>
    <property type="match status" value="1"/>
</dbReference>